<dbReference type="SUPFAM" id="SSF47095">
    <property type="entry name" value="HMG-box"/>
    <property type="match status" value="1"/>
</dbReference>
<feature type="DNA-binding region" description="HMG box" evidence="3">
    <location>
        <begin position="70"/>
        <end position="139"/>
    </location>
</feature>
<sequence length="453" mass="50172">MPADRGRSSRRNDASELRDASFVLAPSWTENVASAQAPPEGVPQQILFEQEGQLQRRTKPAGRKKPENYVPRPPNAFILFRSSFIKSRHVSSEVETNHSTLSKIIGLTWQNLPEEERQKWHAAAKVAHDEHKRQFPQYSFKPVHTKARGVVAERKRLREVGPKDQKRCAKIAELLVCGKKGQELEEAIHEFDKYHIPEIVTRFETPITATSFESGQSDGRSSSPENLRVPSPPRRAPKASSTRSPSLILTPPQDTVPLLAPIPIHSLETHSFDTLDQAPSFDMPSFAFTITEPSPSNFVDCQYPGDASNSTLHPFESQHLQDPANLCPNPQYSSRMDDSWQRHGSPLSNSTSSMPSTPSQLCVPFPESYTPSAFHVNDADYGAIAGGSYCDFSQYPPFAPISEPSYGGAAKDSGSDGRYADINSSQLQISQDLDFPSFMQMVSLPMNSGGYSL</sequence>
<dbReference type="Gene3D" id="1.10.30.10">
    <property type="entry name" value="High mobility group box domain"/>
    <property type="match status" value="1"/>
</dbReference>
<evidence type="ECO:0000256" key="2">
    <source>
        <dbReference type="ARBA" id="ARBA00023242"/>
    </source>
</evidence>
<protein>
    <recommendedName>
        <fullName evidence="5">HMG box domain-containing protein</fullName>
    </recommendedName>
</protein>
<evidence type="ECO:0000313" key="7">
    <source>
        <dbReference type="Proteomes" id="UP000807469"/>
    </source>
</evidence>
<dbReference type="CDD" id="cd01389">
    <property type="entry name" value="HMG-box_ROX1-like"/>
    <property type="match status" value="1"/>
</dbReference>
<feature type="compositionally biased region" description="Low complexity" evidence="4">
    <location>
        <begin position="345"/>
        <end position="359"/>
    </location>
</feature>
<dbReference type="PROSITE" id="PS50118">
    <property type="entry name" value="HMG_BOX_2"/>
    <property type="match status" value="1"/>
</dbReference>
<dbReference type="Pfam" id="PF00505">
    <property type="entry name" value="HMG_box"/>
    <property type="match status" value="1"/>
</dbReference>
<keyword evidence="7" id="KW-1185">Reference proteome</keyword>
<proteinExistence type="predicted"/>
<feature type="compositionally biased region" description="Polar residues" evidence="4">
    <location>
        <begin position="211"/>
        <end position="225"/>
    </location>
</feature>
<feature type="region of interest" description="Disordered" evidence="4">
    <location>
        <begin position="32"/>
        <end position="70"/>
    </location>
</feature>
<dbReference type="SMART" id="SM00398">
    <property type="entry name" value="HMG"/>
    <property type="match status" value="1"/>
</dbReference>
<dbReference type="EMBL" id="MU155254">
    <property type="protein sequence ID" value="KAF9477648.1"/>
    <property type="molecule type" value="Genomic_DNA"/>
</dbReference>
<keyword evidence="2 3" id="KW-0539">Nucleus</keyword>
<dbReference type="OrthoDB" id="6247875at2759"/>
<name>A0A9P5YXL1_9AGAR</name>
<evidence type="ECO:0000259" key="5">
    <source>
        <dbReference type="PROSITE" id="PS50118"/>
    </source>
</evidence>
<dbReference type="InterPro" id="IPR009071">
    <property type="entry name" value="HMG_box_dom"/>
</dbReference>
<evidence type="ECO:0000313" key="6">
    <source>
        <dbReference type="EMBL" id="KAF9477648.1"/>
    </source>
</evidence>
<dbReference type="AlphaFoldDB" id="A0A9P5YXL1"/>
<organism evidence="6 7">
    <name type="scientific">Pholiota conissans</name>
    <dbReference type="NCBI Taxonomy" id="109636"/>
    <lineage>
        <taxon>Eukaryota</taxon>
        <taxon>Fungi</taxon>
        <taxon>Dikarya</taxon>
        <taxon>Basidiomycota</taxon>
        <taxon>Agaricomycotina</taxon>
        <taxon>Agaricomycetes</taxon>
        <taxon>Agaricomycetidae</taxon>
        <taxon>Agaricales</taxon>
        <taxon>Agaricineae</taxon>
        <taxon>Strophariaceae</taxon>
        <taxon>Pholiota</taxon>
    </lineage>
</organism>
<accession>A0A9P5YXL1</accession>
<keyword evidence="1 3" id="KW-0238">DNA-binding</keyword>
<feature type="region of interest" description="Disordered" evidence="4">
    <location>
        <begin position="211"/>
        <end position="254"/>
    </location>
</feature>
<evidence type="ECO:0000256" key="3">
    <source>
        <dbReference type="PROSITE-ProRule" id="PRU00267"/>
    </source>
</evidence>
<feature type="region of interest" description="Disordered" evidence="4">
    <location>
        <begin position="328"/>
        <end position="359"/>
    </location>
</feature>
<dbReference type="Proteomes" id="UP000807469">
    <property type="component" value="Unassembled WGS sequence"/>
</dbReference>
<feature type="domain" description="HMG box" evidence="5">
    <location>
        <begin position="70"/>
        <end position="139"/>
    </location>
</feature>
<dbReference type="InterPro" id="IPR051356">
    <property type="entry name" value="SOX/SOX-like_TF"/>
</dbReference>
<dbReference type="GO" id="GO:0005634">
    <property type="term" value="C:nucleus"/>
    <property type="evidence" value="ECO:0007669"/>
    <property type="project" value="UniProtKB-UniRule"/>
</dbReference>
<evidence type="ECO:0000256" key="1">
    <source>
        <dbReference type="ARBA" id="ARBA00023125"/>
    </source>
</evidence>
<dbReference type="PANTHER" id="PTHR45789:SF2">
    <property type="entry name" value="FI18025P1"/>
    <property type="match status" value="1"/>
</dbReference>
<reference evidence="6" key="1">
    <citation type="submission" date="2020-11" db="EMBL/GenBank/DDBJ databases">
        <authorList>
            <consortium name="DOE Joint Genome Institute"/>
            <person name="Ahrendt S."/>
            <person name="Riley R."/>
            <person name="Andreopoulos W."/>
            <person name="Labutti K."/>
            <person name="Pangilinan J."/>
            <person name="Ruiz-Duenas F.J."/>
            <person name="Barrasa J.M."/>
            <person name="Sanchez-Garcia M."/>
            <person name="Camarero S."/>
            <person name="Miyauchi S."/>
            <person name="Serrano A."/>
            <person name="Linde D."/>
            <person name="Babiker R."/>
            <person name="Drula E."/>
            <person name="Ayuso-Fernandez I."/>
            <person name="Pacheco R."/>
            <person name="Padilla G."/>
            <person name="Ferreira P."/>
            <person name="Barriuso J."/>
            <person name="Kellner H."/>
            <person name="Castanera R."/>
            <person name="Alfaro M."/>
            <person name="Ramirez L."/>
            <person name="Pisabarro A.G."/>
            <person name="Kuo A."/>
            <person name="Tritt A."/>
            <person name="Lipzen A."/>
            <person name="He G."/>
            <person name="Yan M."/>
            <person name="Ng V."/>
            <person name="Cullen D."/>
            <person name="Martin F."/>
            <person name="Rosso M.-N."/>
            <person name="Henrissat B."/>
            <person name="Hibbett D."/>
            <person name="Martinez A.T."/>
            <person name="Grigoriev I.V."/>
        </authorList>
    </citation>
    <scope>NUCLEOTIDE SEQUENCE</scope>
    <source>
        <strain evidence="6">CIRM-BRFM 674</strain>
    </source>
</reference>
<comment type="caution">
    <text evidence="6">The sequence shown here is derived from an EMBL/GenBank/DDBJ whole genome shotgun (WGS) entry which is preliminary data.</text>
</comment>
<dbReference type="GO" id="GO:0000978">
    <property type="term" value="F:RNA polymerase II cis-regulatory region sequence-specific DNA binding"/>
    <property type="evidence" value="ECO:0007669"/>
    <property type="project" value="TreeGrafter"/>
</dbReference>
<dbReference type="InterPro" id="IPR036910">
    <property type="entry name" value="HMG_box_dom_sf"/>
</dbReference>
<dbReference type="PANTHER" id="PTHR45789">
    <property type="entry name" value="FI18025P1"/>
    <property type="match status" value="1"/>
</dbReference>
<evidence type="ECO:0000256" key="4">
    <source>
        <dbReference type="SAM" id="MobiDB-lite"/>
    </source>
</evidence>
<dbReference type="GO" id="GO:0000981">
    <property type="term" value="F:DNA-binding transcription factor activity, RNA polymerase II-specific"/>
    <property type="evidence" value="ECO:0007669"/>
    <property type="project" value="TreeGrafter"/>
</dbReference>
<gene>
    <name evidence="6" type="ORF">BDN70DRAFT_896339</name>
</gene>